<organism evidence="3 4">
    <name type="scientific">Anaeramoeba flamelloides</name>
    <dbReference type="NCBI Taxonomy" id="1746091"/>
    <lineage>
        <taxon>Eukaryota</taxon>
        <taxon>Metamonada</taxon>
        <taxon>Anaeramoebidae</taxon>
        <taxon>Anaeramoeba</taxon>
    </lineage>
</organism>
<feature type="compositionally biased region" description="Polar residues" evidence="1">
    <location>
        <begin position="169"/>
        <end position="192"/>
    </location>
</feature>
<protein>
    <submittedName>
        <fullName evidence="3">Uncharacterized protein</fullName>
    </submittedName>
</protein>
<evidence type="ECO:0000313" key="3">
    <source>
        <dbReference type="EMBL" id="KAJ6254401.1"/>
    </source>
</evidence>
<sequence length="452" mass="53248">MKNIILNYTISALIPIALSVFIISDYYSPNPSNVEMILILQPMVYNCYFIFLSFAWFPKKSVIGDQDPKIIQSDGDYDDEDDDDDDVEFNNNYNDNFNSINEEDFNSDINSSNINTNRNGRNNNNSSRQNLINNNKSGRKKYLDRGGENGELSNDNKSAFDEFDIDPQTFKSSSNDYSNNEEGLKSGQYNYQSRERKRNQDKNIKDYSRESINKEYEFVATNSENERGNKFHSDINTNNEEENYQIVKNKKKIQKSHSDFESGSEALDISPDESYGWQKNGNQNNYSQSETYNKQQQQYEDEDDDEEEYNHTTSDEDSEVMLSIFASNINHQNQNPLSTLEQRELFEKKYHLDNEQNNINSTENEQKSFSNEIENKSNDKNGNEKIEEPEKEDDAEERGVEEKKEEEKIERMKNEKKEEKEKEKERVERQFNEEEEEEEEERDYEGEDKNEN</sequence>
<feature type="region of interest" description="Disordered" evidence="1">
    <location>
        <begin position="91"/>
        <end position="241"/>
    </location>
</feature>
<accession>A0ABQ8ZC04</accession>
<evidence type="ECO:0000256" key="1">
    <source>
        <dbReference type="SAM" id="MobiDB-lite"/>
    </source>
</evidence>
<feature type="compositionally biased region" description="Basic and acidic residues" evidence="1">
    <location>
        <begin position="224"/>
        <end position="233"/>
    </location>
</feature>
<evidence type="ECO:0000313" key="4">
    <source>
        <dbReference type="Proteomes" id="UP001150062"/>
    </source>
</evidence>
<feature type="compositionally biased region" description="Basic and acidic residues" evidence="1">
    <location>
        <begin position="373"/>
        <end position="388"/>
    </location>
</feature>
<feature type="region of interest" description="Disordered" evidence="1">
    <location>
        <begin position="255"/>
        <end position="316"/>
    </location>
</feature>
<keyword evidence="2" id="KW-1133">Transmembrane helix</keyword>
<feature type="compositionally biased region" description="Basic and acidic residues" evidence="1">
    <location>
        <begin position="397"/>
        <end position="432"/>
    </location>
</feature>
<comment type="caution">
    <text evidence="3">The sequence shown here is derived from an EMBL/GenBank/DDBJ whole genome shotgun (WGS) entry which is preliminary data.</text>
</comment>
<dbReference type="Proteomes" id="UP001150062">
    <property type="component" value="Unassembled WGS sequence"/>
</dbReference>
<keyword evidence="2" id="KW-0812">Transmembrane</keyword>
<feature type="compositionally biased region" description="Polar residues" evidence="1">
    <location>
        <begin position="355"/>
        <end position="372"/>
    </location>
</feature>
<dbReference type="EMBL" id="JAOAOG010000020">
    <property type="protein sequence ID" value="KAJ6254401.1"/>
    <property type="molecule type" value="Genomic_DNA"/>
</dbReference>
<feature type="transmembrane region" description="Helical" evidence="2">
    <location>
        <begin position="36"/>
        <end position="57"/>
    </location>
</feature>
<keyword evidence="4" id="KW-1185">Reference proteome</keyword>
<feature type="compositionally biased region" description="Acidic residues" evidence="1">
    <location>
        <begin position="433"/>
        <end position="446"/>
    </location>
</feature>
<name>A0ABQ8ZC04_9EUKA</name>
<gene>
    <name evidence="3" type="ORF">M0813_12357</name>
</gene>
<feature type="transmembrane region" description="Helical" evidence="2">
    <location>
        <begin position="5"/>
        <end position="24"/>
    </location>
</feature>
<evidence type="ECO:0000256" key="2">
    <source>
        <dbReference type="SAM" id="Phobius"/>
    </source>
</evidence>
<feature type="compositionally biased region" description="Low complexity" evidence="1">
    <location>
        <begin position="107"/>
        <end position="135"/>
    </location>
</feature>
<feature type="compositionally biased region" description="Basic and acidic residues" evidence="1">
    <location>
        <begin position="198"/>
        <end position="217"/>
    </location>
</feature>
<feature type="region of interest" description="Disordered" evidence="1">
    <location>
        <begin position="354"/>
        <end position="452"/>
    </location>
</feature>
<feature type="compositionally biased region" description="Polar residues" evidence="1">
    <location>
        <begin position="277"/>
        <end position="294"/>
    </location>
</feature>
<proteinExistence type="predicted"/>
<feature type="compositionally biased region" description="Acidic residues" evidence="1">
    <location>
        <begin position="299"/>
        <end position="308"/>
    </location>
</feature>
<keyword evidence="2" id="KW-0472">Membrane</keyword>
<reference evidence="3" key="1">
    <citation type="submission" date="2022-08" db="EMBL/GenBank/DDBJ databases">
        <title>Novel sulfate-reducing endosymbionts in the free-living metamonad Anaeramoeba.</title>
        <authorList>
            <person name="Jerlstrom-Hultqvist J."/>
            <person name="Cepicka I."/>
            <person name="Gallot-Lavallee L."/>
            <person name="Salas-Leiva D."/>
            <person name="Curtis B.A."/>
            <person name="Zahonova K."/>
            <person name="Pipaliya S."/>
            <person name="Dacks J."/>
            <person name="Roger A.J."/>
        </authorList>
    </citation>
    <scope>NUCLEOTIDE SEQUENCE</scope>
    <source>
        <strain evidence="3">Schooner1</strain>
    </source>
</reference>